<feature type="transmembrane region" description="Helical" evidence="1">
    <location>
        <begin position="53"/>
        <end position="71"/>
    </location>
</feature>
<evidence type="ECO:0000313" key="4">
    <source>
        <dbReference type="Proteomes" id="UP000443353"/>
    </source>
</evidence>
<keyword evidence="4" id="KW-1185">Reference proteome</keyword>
<dbReference type="EMBL" id="WSES01000009">
    <property type="protein sequence ID" value="MVW63784.1"/>
    <property type="molecule type" value="Genomic_DNA"/>
</dbReference>
<accession>A0A7X3KA69</accession>
<dbReference type="AlphaFoldDB" id="A0A7X3KA69"/>
<evidence type="ECO:0000313" key="3">
    <source>
        <dbReference type="EMBL" id="MVW63784.1"/>
    </source>
</evidence>
<keyword evidence="1" id="KW-0812">Transmembrane</keyword>
<proteinExistence type="predicted"/>
<keyword evidence="1" id="KW-0472">Membrane</keyword>
<evidence type="ECO:0000256" key="1">
    <source>
        <dbReference type="SAM" id="Phobius"/>
    </source>
</evidence>
<feature type="domain" description="DUF5808" evidence="2">
    <location>
        <begin position="31"/>
        <end position="53"/>
    </location>
</feature>
<protein>
    <recommendedName>
        <fullName evidence="2">DUF5808 domain-containing protein</fullName>
    </recommendedName>
</protein>
<name>A0A7X3KA69_9BURK</name>
<dbReference type="RefSeq" id="WP_202114554.1">
    <property type="nucleotide sequence ID" value="NZ_WSES01000009.1"/>
</dbReference>
<reference evidence="3 4" key="1">
    <citation type="submission" date="2019-12" db="EMBL/GenBank/DDBJ databases">
        <authorList>
            <person name="Li C."/>
            <person name="Zhao J."/>
        </authorList>
    </citation>
    <scope>NUCLEOTIDE SEQUENCE [LARGE SCALE GENOMIC DNA]</scope>
    <source>
        <strain evidence="3 4">NEAU-DD11</strain>
    </source>
</reference>
<comment type="caution">
    <text evidence="3">The sequence shown here is derived from an EMBL/GenBank/DDBJ whole genome shotgun (WGS) entry which is preliminary data.</text>
</comment>
<dbReference type="InterPro" id="IPR043831">
    <property type="entry name" value="DUF5808"/>
</dbReference>
<keyword evidence="1" id="KW-1133">Transmembrane helix</keyword>
<gene>
    <name evidence="3" type="ORF">GPY61_28030</name>
</gene>
<sequence>MKQDDINEIEWRNPANWTWRGPLGLYASKRDTRLLVPKAMPMMGWTLNFGHPGWTGVLVALAALALVLAVAQRLFQ</sequence>
<dbReference type="Pfam" id="PF19124">
    <property type="entry name" value="DUF5808"/>
    <property type="match status" value="1"/>
</dbReference>
<dbReference type="Proteomes" id="UP000443353">
    <property type="component" value="Unassembled WGS sequence"/>
</dbReference>
<evidence type="ECO:0000259" key="2">
    <source>
        <dbReference type="Pfam" id="PF19124"/>
    </source>
</evidence>
<organism evidence="3 4">
    <name type="scientific">Massilia cellulosiltytica</name>
    <dbReference type="NCBI Taxonomy" id="2683234"/>
    <lineage>
        <taxon>Bacteria</taxon>
        <taxon>Pseudomonadati</taxon>
        <taxon>Pseudomonadota</taxon>
        <taxon>Betaproteobacteria</taxon>
        <taxon>Burkholderiales</taxon>
        <taxon>Oxalobacteraceae</taxon>
        <taxon>Telluria group</taxon>
        <taxon>Massilia</taxon>
    </lineage>
</organism>